<dbReference type="EC" id="3.2.1.143" evidence="2"/>
<evidence type="ECO:0000256" key="1">
    <source>
        <dbReference type="ARBA" id="ARBA00009545"/>
    </source>
</evidence>
<evidence type="ECO:0000313" key="9">
    <source>
        <dbReference type="EMBL" id="CAB3369764.1"/>
    </source>
</evidence>
<comment type="similarity">
    <text evidence="1">Belongs to the poly(ADP-ribose) glycohydrolase family.</text>
</comment>
<feature type="compositionally biased region" description="Polar residues" evidence="6">
    <location>
        <begin position="1007"/>
        <end position="1030"/>
    </location>
</feature>
<feature type="domain" description="PARG helical" evidence="8">
    <location>
        <begin position="577"/>
        <end position="669"/>
    </location>
</feature>
<organism evidence="9 10">
    <name type="scientific">Cloeon dipterum</name>
    <dbReference type="NCBI Taxonomy" id="197152"/>
    <lineage>
        <taxon>Eukaryota</taxon>
        <taxon>Metazoa</taxon>
        <taxon>Ecdysozoa</taxon>
        <taxon>Arthropoda</taxon>
        <taxon>Hexapoda</taxon>
        <taxon>Insecta</taxon>
        <taxon>Pterygota</taxon>
        <taxon>Palaeoptera</taxon>
        <taxon>Ephemeroptera</taxon>
        <taxon>Pisciforma</taxon>
        <taxon>Baetidae</taxon>
        <taxon>Cloeon</taxon>
    </lineage>
</organism>
<feature type="region of interest" description="Disordered" evidence="6">
    <location>
        <begin position="971"/>
        <end position="994"/>
    </location>
</feature>
<dbReference type="Pfam" id="PF20811">
    <property type="entry name" value="PARG_cat_N"/>
    <property type="match status" value="2"/>
</dbReference>
<dbReference type="GO" id="GO:0006282">
    <property type="term" value="P:regulation of DNA repair"/>
    <property type="evidence" value="ECO:0007669"/>
    <property type="project" value="InterPro"/>
</dbReference>
<dbReference type="Proteomes" id="UP000494165">
    <property type="component" value="Unassembled WGS sequence"/>
</dbReference>
<name>A0A8S1CPG4_9INSE</name>
<evidence type="ECO:0000256" key="3">
    <source>
        <dbReference type="ARBA" id="ARBA00022801"/>
    </source>
</evidence>
<dbReference type="GO" id="GO:0005634">
    <property type="term" value="C:nucleus"/>
    <property type="evidence" value="ECO:0007669"/>
    <property type="project" value="TreeGrafter"/>
</dbReference>
<evidence type="ECO:0000256" key="5">
    <source>
        <dbReference type="PIRSR" id="PIRSR607724-2"/>
    </source>
</evidence>
<feature type="compositionally biased region" description="Basic and acidic residues" evidence="6">
    <location>
        <begin position="1044"/>
        <end position="1053"/>
    </location>
</feature>
<evidence type="ECO:0000259" key="7">
    <source>
        <dbReference type="Pfam" id="PF05028"/>
    </source>
</evidence>
<feature type="compositionally biased region" description="Polar residues" evidence="6">
    <location>
        <begin position="985"/>
        <end position="994"/>
    </location>
</feature>
<sequence>MRVSKPNTYSVGIEDRFAALKVQLKMLKSWSDIESIDGLKLFLSSCQDASNASQDFTVLEQFFYSLQSTDQTLFLDVLIPKIIDLAKKLEETPFSGRLVAGQEAEMEFTKEKISQILANAFCGRFRGLASNVNFDRLFAHGHRDPTKIEKLKCLMYYFNKVTATKSGISSMSEKVTFKRIVTREAPKWHSSRAYLSEFAINTKDSMFDCPGHMAEVDFANKRIGGGVLGNGCVQEEIKFITCPELIVAKAFCDDLRINEALIMTGATPFSAFTGYASTFKHAGGARKPEESKVVIAIDAMDFSRIDSKMQFKKECIDRELLKAYTGFVHCPKNWIATGNWGCGAFRGDPELKMKIQWIAASMANKKLCYFSYNDSNLKETFEKVQNTFSGMRIGEAYNLLLSNDSNIVKRLMKLIFWAFFAFSVAANMWRSSWLGGSSANRPSVVRTGASLATTVEDHLRCAEANYEVQNSYAYLPEMGSTANKQHDYLASSQPINQRERLDPYVSSYEHQIKKRNKGKRLSLIKSAGNMSGQLKNWDSFESFDQLELFIKSRVPSCIRESFENLNRAISEFSHPNVLGDLVPKILRLAKEASAERIEAYVQRRGANEFFMTKRDIARMMANGFFCNFANPGEPLNFCRLYCSASGGENSKVEKLKCLLEYFRQVTSRNLSPNLDELVKFKLCRVERIPKWEECGEKMGKFVFEMSNMFDCSKELAQVDFANKSIGGGVMSNGCVQEEIKFITCPELIVSAMIFKNDMADNEAIVIEGAAPYAKYTGYAKSFKYAGPVTDQEKEIRSKTIIAIDAINFYESGFHGPKHQQYSQKAVDRELLKACVGFSNCPAQMNIATGNWGCGAFGGDIELKMCIQWLAATYAGKELYYFGYSDKLLCKAYDDLLSSFNFLTLGEVYKQIVSLCDMKSKYYPNHSIVEILNEIRRAQQMASAQNTYQANSSQLESAEDVLESFELITDDETGNYPSRQLYPNLPGTTAQIDPSTLLQPNQEYNIARNMQTPPSTPSDSHQGNQWHSQGSNLGGGVNDLVSRYNKKDNQRYPC</sequence>
<dbReference type="PANTHER" id="PTHR12837:SF15">
    <property type="entry name" value="POLY(ADP-RIBOSE) GLYCOHYDROLASE"/>
    <property type="match status" value="1"/>
</dbReference>
<evidence type="ECO:0000256" key="4">
    <source>
        <dbReference type="PIRSR" id="PIRSR607724-1"/>
    </source>
</evidence>
<dbReference type="EMBL" id="CADEPI010000047">
    <property type="protein sequence ID" value="CAB3369764.1"/>
    <property type="molecule type" value="Genomic_DNA"/>
</dbReference>
<feature type="domain" description="PARG helical" evidence="8">
    <location>
        <begin position="68"/>
        <end position="179"/>
    </location>
</feature>
<feature type="active site" evidence="4">
    <location>
        <position position="738"/>
    </location>
</feature>
<dbReference type="GO" id="GO:0004649">
    <property type="term" value="F:poly(ADP-ribose) glycohydrolase activity"/>
    <property type="evidence" value="ECO:0007669"/>
    <property type="project" value="UniProtKB-EC"/>
</dbReference>
<dbReference type="InterPro" id="IPR048362">
    <property type="entry name" value="PARG_helical"/>
</dbReference>
<evidence type="ECO:0000313" key="10">
    <source>
        <dbReference type="Proteomes" id="UP000494165"/>
    </source>
</evidence>
<dbReference type="InterPro" id="IPR046372">
    <property type="entry name" value="PARG_cat_C"/>
</dbReference>
<protein>
    <recommendedName>
        <fullName evidence="2">poly(ADP-ribose) glycohydrolase</fullName>
        <ecNumber evidence="2">3.2.1.143</ecNumber>
    </recommendedName>
</protein>
<comment type="caution">
    <text evidence="9">The sequence shown here is derived from an EMBL/GenBank/DDBJ whole genome shotgun (WGS) entry which is preliminary data.</text>
</comment>
<dbReference type="GO" id="GO:0005737">
    <property type="term" value="C:cytoplasm"/>
    <property type="evidence" value="ECO:0007669"/>
    <property type="project" value="TreeGrafter"/>
</dbReference>
<dbReference type="InterPro" id="IPR007724">
    <property type="entry name" value="Poly_GlycHdrlase"/>
</dbReference>
<evidence type="ECO:0000256" key="6">
    <source>
        <dbReference type="SAM" id="MobiDB-lite"/>
    </source>
</evidence>
<proteinExistence type="inferred from homology"/>
<feature type="active site" evidence="4">
    <location>
        <position position="719"/>
    </location>
</feature>
<feature type="region of interest" description="Disordered" evidence="6">
    <location>
        <begin position="1007"/>
        <end position="1053"/>
    </location>
</feature>
<feature type="domain" description="PARG catalytic Macro" evidence="7">
    <location>
        <begin position="688"/>
        <end position="888"/>
    </location>
</feature>
<feature type="binding site" evidence="5">
    <location>
        <position position="722"/>
    </location>
    <ligand>
        <name>substrate</name>
    </ligand>
</feature>
<feature type="binding site" evidence="5">
    <location>
        <position position="778"/>
    </location>
    <ligand>
        <name>substrate</name>
    </ligand>
</feature>
<feature type="binding site" evidence="5">
    <location>
        <position position="736"/>
    </location>
    <ligand>
        <name>substrate</name>
    </ligand>
</feature>
<keyword evidence="3" id="KW-0378">Hydrolase</keyword>
<dbReference type="OrthoDB" id="1937899at2759"/>
<feature type="domain" description="PARG catalytic Macro" evidence="7">
    <location>
        <begin position="186"/>
        <end position="378"/>
    </location>
</feature>
<keyword evidence="10" id="KW-1185">Reference proteome</keyword>
<accession>A0A8S1CPG4</accession>
<dbReference type="PANTHER" id="PTHR12837">
    <property type="entry name" value="POLY ADP-RIBOSE GLYCOHYDROLASE"/>
    <property type="match status" value="1"/>
</dbReference>
<reference evidence="9 10" key="1">
    <citation type="submission" date="2020-04" db="EMBL/GenBank/DDBJ databases">
        <authorList>
            <person name="Alioto T."/>
            <person name="Alioto T."/>
            <person name="Gomez Garrido J."/>
        </authorList>
    </citation>
    <scope>NUCLEOTIDE SEQUENCE [LARGE SCALE GENOMIC DNA]</scope>
</reference>
<dbReference type="GO" id="GO:1990966">
    <property type="term" value="P:ATP generation from poly-ADP-D-ribose"/>
    <property type="evidence" value="ECO:0007669"/>
    <property type="project" value="TreeGrafter"/>
</dbReference>
<dbReference type="AlphaFoldDB" id="A0A8S1CPG4"/>
<dbReference type="GO" id="GO:0005975">
    <property type="term" value="P:carbohydrate metabolic process"/>
    <property type="evidence" value="ECO:0007669"/>
    <property type="project" value="InterPro"/>
</dbReference>
<feature type="active site" evidence="4">
    <location>
        <position position="737"/>
    </location>
</feature>
<dbReference type="GO" id="GO:0009225">
    <property type="term" value="P:nucleotide-sugar metabolic process"/>
    <property type="evidence" value="ECO:0007669"/>
    <property type="project" value="TreeGrafter"/>
</dbReference>
<dbReference type="Pfam" id="PF05028">
    <property type="entry name" value="PARG_cat_C"/>
    <property type="match status" value="2"/>
</dbReference>
<gene>
    <name evidence="9" type="ORF">CLODIP_2_CD04251</name>
</gene>
<evidence type="ECO:0000256" key="2">
    <source>
        <dbReference type="ARBA" id="ARBA00012255"/>
    </source>
</evidence>
<evidence type="ECO:0000259" key="8">
    <source>
        <dbReference type="Pfam" id="PF20811"/>
    </source>
</evidence>